<dbReference type="InterPro" id="IPR036188">
    <property type="entry name" value="FAD/NAD-bd_sf"/>
</dbReference>
<reference evidence="1" key="1">
    <citation type="submission" date="2023-06" db="EMBL/GenBank/DDBJ databases">
        <title>Draft genome sequence of Nocardioides sp. SOB72.</title>
        <authorList>
            <person name="Zhang G."/>
        </authorList>
    </citation>
    <scope>NUCLEOTIDE SEQUENCE</scope>
    <source>
        <strain evidence="1">SOB72</strain>
    </source>
</reference>
<protein>
    <submittedName>
        <fullName evidence="1">FAD-dependent oxidoreductase</fullName>
    </submittedName>
</protein>
<comment type="caution">
    <text evidence="1">The sequence shown here is derived from an EMBL/GenBank/DDBJ whole genome shotgun (WGS) entry which is preliminary data.</text>
</comment>
<proteinExistence type="predicted"/>
<organism evidence="1 2">
    <name type="scientific">Nocardioides abyssi</name>
    <dbReference type="NCBI Taxonomy" id="3058370"/>
    <lineage>
        <taxon>Bacteria</taxon>
        <taxon>Bacillati</taxon>
        <taxon>Actinomycetota</taxon>
        <taxon>Actinomycetes</taxon>
        <taxon>Propionibacteriales</taxon>
        <taxon>Nocardioidaceae</taxon>
        <taxon>Nocardioides</taxon>
    </lineage>
</organism>
<dbReference type="SUPFAM" id="SSF51905">
    <property type="entry name" value="FAD/NAD(P)-binding domain"/>
    <property type="match status" value="1"/>
</dbReference>
<dbReference type="Proteomes" id="UP001168537">
    <property type="component" value="Unassembled WGS sequence"/>
</dbReference>
<evidence type="ECO:0000313" key="1">
    <source>
        <dbReference type="EMBL" id="MDN4163715.1"/>
    </source>
</evidence>
<keyword evidence="2" id="KW-1185">Reference proteome</keyword>
<name>A0ABT8EZW4_9ACTN</name>
<accession>A0ABT8EZW4</accession>
<gene>
    <name evidence="1" type="ORF">QWY29_20325</name>
</gene>
<dbReference type="EMBL" id="JAUHJR010000159">
    <property type="protein sequence ID" value="MDN4163715.1"/>
    <property type="molecule type" value="Genomic_DNA"/>
</dbReference>
<feature type="non-terminal residue" evidence="1">
    <location>
        <position position="92"/>
    </location>
</feature>
<sequence>AVGLERSGVGVELSTVGPQGAGRVRAGRVALATNAFPPLLRRLRLMTVPVYDHVLMTEPLTADQLASIGWSGRQGIGDAANQFHYYRLTRDD</sequence>
<feature type="non-terminal residue" evidence="1">
    <location>
        <position position="1"/>
    </location>
</feature>
<evidence type="ECO:0000313" key="2">
    <source>
        <dbReference type="Proteomes" id="UP001168537"/>
    </source>
</evidence>